<dbReference type="Proteomes" id="UP000256269">
    <property type="component" value="Unassembled WGS sequence"/>
</dbReference>
<protein>
    <submittedName>
        <fullName evidence="2">Uncharacterized protein</fullName>
    </submittedName>
</protein>
<sequence>MPEDYLGTMTTGVEPGATARRSLWSYRRQVSWPWRYLAFGCLFATGINVANTPPGVFSAVGGAVGLAIAVGLVFAGCAAARRRT</sequence>
<evidence type="ECO:0000313" key="2">
    <source>
        <dbReference type="EMBL" id="REH55779.1"/>
    </source>
</evidence>
<dbReference type="EMBL" id="QUNO01000001">
    <property type="protein sequence ID" value="REH55779.1"/>
    <property type="molecule type" value="Genomic_DNA"/>
</dbReference>
<feature type="transmembrane region" description="Helical" evidence="1">
    <location>
        <begin position="56"/>
        <end position="80"/>
    </location>
</feature>
<keyword evidence="1" id="KW-0472">Membrane</keyword>
<feature type="transmembrane region" description="Helical" evidence="1">
    <location>
        <begin position="32"/>
        <end position="50"/>
    </location>
</feature>
<accession>A0A3E0IAW3</accession>
<dbReference type="AlphaFoldDB" id="A0A3E0IAW3"/>
<evidence type="ECO:0000256" key="1">
    <source>
        <dbReference type="SAM" id="Phobius"/>
    </source>
</evidence>
<keyword evidence="1" id="KW-0812">Transmembrane</keyword>
<reference evidence="2 3" key="1">
    <citation type="submission" date="2018-08" db="EMBL/GenBank/DDBJ databases">
        <title>Genomic Encyclopedia of Archaeal and Bacterial Type Strains, Phase II (KMG-II): from individual species to whole genera.</title>
        <authorList>
            <person name="Goeker M."/>
        </authorList>
    </citation>
    <scope>NUCLEOTIDE SEQUENCE [LARGE SCALE GENOMIC DNA]</scope>
    <source>
        <strain evidence="2 3">DSM 45791</strain>
    </source>
</reference>
<keyword evidence="3" id="KW-1185">Reference proteome</keyword>
<evidence type="ECO:0000313" key="3">
    <source>
        <dbReference type="Proteomes" id="UP000256269"/>
    </source>
</evidence>
<proteinExistence type="predicted"/>
<gene>
    <name evidence="2" type="ORF">BCF44_101805</name>
</gene>
<keyword evidence="1" id="KW-1133">Transmembrane helix</keyword>
<organism evidence="2 3">
    <name type="scientific">Kutzneria buriramensis</name>
    <dbReference type="NCBI Taxonomy" id="1045776"/>
    <lineage>
        <taxon>Bacteria</taxon>
        <taxon>Bacillati</taxon>
        <taxon>Actinomycetota</taxon>
        <taxon>Actinomycetes</taxon>
        <taxon>Pseudonocardiales</taxon>
        <taxon>Pseudonocardiaceae</taxon>
        <taxon>Kutzneria</taxon>
    </lineage>
</organism>
<comment type="caution">
    <text evidence="2">The sequence shown here is derived from an EMBL/GenBank/DDBJ whole genome shotgun (WGS) entry which is preliminary data.</text>
</comment>
<name>A0A3E0IAW3_9PSEU</name>